<evidence type="ECO:0000313" key="3">
    <source>
        <dbReference type="Proteomes" id="UP000815325"/>
    </source>
</evidence>
<dbReference type="InterPro" id="IPR008658">
    <property type="entry name" value="KAP3"/>
</dbReference>
<feature type="region of interest" description="Disordered" evidence="1">
    <location>
        <begin position="96"/>
        <end position="182"/>
    </location>
</feature>
<evidence type="ECO:0000313" key="2">
    <source>
        <dbReference type="EMBL" id="KAF5831610.1"/>
    </source>
</evidence>
<dbReference type="Gene3D" id="1.25.10.10">
    <property type="entry name" value="Leucine-rich Repeat Variant"/>
    <property type="match status" value="1"/>
</dbReference>
<dbReference type="SMART" id="SM01297">
    <property type="entry name" value="KAP"/>
    <property type="match status" value="1"/>
</dbReference>
<dbReference type="InterPro" id="IPR016024">
    <property type="entry name" value="ARM-type_fold"/>
</dbReference>
<dbReference type="Pfam" id="PF05804">
    <property type="entry name" value="KAP"/>
    <property type="match status" value="4"/>
</dbReference>
<dbReference type="InterPro" id="IPR011989">
    <property type="entry name" value="ARM-like"/>
</dbReference>
<feature type="compositionally biased region" description="Basic and acidic residues" evidence="1">
    <location>
        <begin position="129"/>
        <end position="145"/>
    </location>
</feature>
<organism evidence="2 3">
    <name type="scientific">Dunaliella salina</name>
    <name type="common">Green alga</name>
    <name type="synonym">Protococcus salinus</name>
    <dbReference type="NCBI Taxonomy" id="3046"/>
    <lineage>
        <taxon>Eukaryota</taxon>
        <taxon>Viridiplantae</taxon>
        <taxon>Chlorophyta</taxon>
        <taxon>core chlorophytes</taxon>
        <taxon>Chlorophyceae</taxon>
        <taxon>CS clade</taxon>
        <taxon>Chlamydomonadales</taxon>
        <taxon>Dunaliellaceae</taxon>
        <taxon>Dunaliella</taxon>
    </lineage>
</organism>
<comment type="caution">
    <text evidence="2">The sequence shown here is derived from an EMBL/GenBank/DDBJ whole genome shotgun (WGS) entry which is preliminary data.</text>
</comment>
<dbReference type="PANTHER" id="PTHR15605:SF2">
    <property type="entry name" value="KINESIN-ASSOCIATED PROTEIN 3"/>
    <property type="match status" value="1"/>
</dbReference>
<evidence type="ECO:0000256" key="1">
    <source>
        <dbReference type="SAM" id="MobiDB-lite"/>
    </source>
</evidence>
<gene>
    <name evidence="2" type="ORF">DUNSADRAFT_12801</name>
</gene>
<accession>A0ABQ7GAJ4</accession>
<keyword evidence="3" id="KW-1185">Reference proteome</keyword>
<reference evidence="2" key="1">
    <citation type="submission" date="2017-08" db="EMBL/GenBank/DDBJ databases">
        <authorList>
            <person name="Polle J.E."/>
            <person name="Barry K."/>
            <person name="Cushman J."/>
            <person name="Schmutz J."/>
            <person name="Tran D."/>
            <person name="Hathwaick L.T."/>
            <person name="Yim W.C."/>
            <person name="Jenkins J."/>
            <person name="Mckie-Krisberg Z.M."/>
            <person name="Prochnik S."/>
            <person name="Lindquist E."/>
            <person name="Dockter R.B."/>
            <person name="Adam C."/>
            <person name="Molina H."/>
            <person name="Bunkerborg J."/>
            <person name="Jin E."/>
            <person name="Buchheim M."/>
            <person name="Magnuson J."/>
        </authorList>
    </citation>
    <scope>NUCLEOTIDE SEQUENCE</scope>
    <source>
        <strain evidence="2">CCAP 19/18</strain>
    </source>
</reference>
<sequence length="608" mass="67416">MGDANTKKKIKPGAIEAHPEDTAIVVNYEVQEVATQPDGSTQIVGREQAHKKIPVKSLDASSNTAAIAQDVVDKCKLIHPSKVGLVEGLLQQLQQRVGGGGGDGGGGGSGGGATTTAAGNAPPPPQTERYTRPPKEDKPDKQEHKARSKRTLKPGDPGRVQEDAAELRSRQQHAASQIFKTQQKQYEPAYLKDLERYIMGALTMDLIELEIKRTEHRAAEEGIVPAVVAQKALDAASGKVTLQDREKKMLSLIQTQDRLLYLSFYMLLNLAEDVGVERKMKKKNIVVYLVKMLDRSNVELLILAITFLKKLSIYKENKDLRNTPELIALAVNLTQNGRNAEVMCEGDRFDRLIRRAFQTCDELAFKVIRNLAQQESLAVRRRFGPYIEQLVLLLKAPEITAELFVEVLGCLANLYLPEFDFFTLVRKHDLLHFLATYAQPGAVDDDILLEVVMFVGVLCNEGTAPLLVESGLVVFYLVDLLQDKNKEVRRVADQCLDVIMDTDEEWAVRIRNLKFESFNQEWLDVVSTPTGQVMGVGVGYDGIQQPLIYNAADDSMDYGLGAERVVTDLDDINEALEPQWATHGVLQAGELGAEEGSYDEGEMVRGYV</sequence>
<dbReference type="PANTHER" id="PTHR15605">
    <property type="entry name" value="KINESIN-ASSOCIATED PROTEINS"/>
    <property type="match status" value="1"/>
</dbReference>
<proteinExistence type="predicted"/>
<feature type="compositionally biased region" description="Gly residues" evidence="1">
    <location>
        <begin position="97"/>
        <end position="113"/>
    </location>
</feature>
<dbReference type="SUPFAM" id="SSF48371">
    <property type="entry name" value="ARM repeat"/>
    <property type="match status" value="1"/>
</dbReference>
<dbReference type="EMBL" id="MU069934">
    <property type="protein sequence ID" value="KAF5831610.1"/>
    <property type="molecule type" value="Genomic_DNA"/>
</dbReference>
<feature type="compositionally biased region" description="Basic and acidic residues" evidence="1">
    <location>
        <begin position="159"/>
        <end position="169"/>
    </location>
</feature>
<feature type="compositionally biased region" description="Polar residues" evidence="1">
    <location>
        <begin position="172"/>
        <end position="182"/>
    </location>
</feature>
<dbReference type="Proteomes" id="UP000815325">
    <property type="component" value="Unassembled WGS sequence"/>
</dbReference>
<protein>
    <submittedName>
        <fullName evidence="2">Kinesin-associated protein-domain-containing protein</fullName>
    </submittedName>
</protein>
<name>A0ABQ7GAJ4_DUNSA</name>